<dbReference type="Proteomes" id="UP000189274">
    <property type="component" value="Unassembled WGS sequence"/>
</dbReference>
<feature type="coiled-coil region" evidence="12">
    <location>
        <begin position="27"/>
        <end position="143"/>
    </location>
</feature>
<dbReference type="Gene3D" id="3.30.457.50">
    <property type="entry name" value="Chromosome segregation protein Spc25"/>
    <property type="match status" value="1"/>
</dbReference>
<protein>
    <recommendedName>
        <fullName evidence="11">Kinetochore protein SPC25</fullName>
    </recommendedName>
</protein>
<dbReference type="GO" id="GO:0007059">
    <property type="term" value="P:chromosome segregation"/>
    <property type="evidence" value="ECO:0007669"/>
    <property type="project" value="InterPro"/>
</dbReference>
<evidence type="ECO:0000256" key="1">
    <source>
        <dbReference type="ARBA" id="ARBA00002772"/>
    </source>
</evidence>
<evidence type="ECO:0000313" key="15">
    <source>
        <dbReference type="EMBL" id="ONH74287.1"/>
    </source>
</evidence>
<evidence type="ECO:0000256" key="5">
    <source>
        <dbReference type="ARBA" id="ARBA00022618"/>
    </source>
</evidence>
<comment type="function">
    <text evidence="1 11">Acts as a component of the essential kinetochore-associated NDC80 complex, which is required for chromosome segregation and spindle checkpoint activity.</text>
</comment>
<comment type="similarity">
    <text evidence="2 11">Belongs to the SPC25 family.</text>
</comment>
<evidence type="ECO:0000256" key="4">
    <source>
        <dbReference type="ARBA" id="ARBA00022454"/>
    </source>
</evidence>
<evidence type="ECO:0000256" key="13">
    <source>
        <dbReference type="SAM" id="MobiDB-lite"/>
    </source>
</evidence>
<keyword evidence="10 11" id="KW-0137">Centromere</keyword>
<accession>A0A1V2LME7</accession>
<reference evidence="16" key="1">
    <citation type="journal article" date="2017" name="Genome Announc.">
        <title>Genome sequences of Cyberlindnera fabianii 65, Pichia kudriavzevii 129, and Saccharomyces cerevisiae 131 isolated from fermented masau fruits in Zimbabwe.</title>
        <authorList>
            <person name="van Rijswijck I.M.H."/>
            <person name="Derks M.F.L."/>
            <person name="Abee T."/>
            <person name="de Ridder D."/>
            <person name="Smid E.J."/>
        </authorList>
    </citation>
    <scope>NUCLEOTIDE SEQUENCE [LARGE SCALE GENOMIC DNA]</scope>
    <source>
        <strain evidence="16">129</strain>
    </source>
</reference>
<organism evidence="15 16">
    <name type="scientific">Pichia kudriavzevii</name>
    <name type="common">Yeast</name>
    <name type="synonym">Issatchenkia orientalis</name>
    <dbReference type="NCBI Taxonomy" id="4909"/>
    <lineage>
        <taxon>Eukaryota</taxon>
        <taxon>Fungi</taxon>
        <taxon>Dikarya</taxon>
        <taxon>Ascomycota</taxon>
        <taxon>Saccharomycotina</taxon>
        <taxon>Pichiomycetes</taxon>
        <taxon>Pichiales</taxon>
        <taxon>Pichiaceae</taxon>
        <taxon>Pichia</taxon>
    </lineage>
</organism>
<dbReference type="InterPro" id="IPR013255">
    <property type="entry name" value="Spc25_C"/>
</dbReference>
<dbReference type="AlphaFoldDB" id="A0A1V2LME7"/>
<keyword evidence="9 11" id="KW-0131">Cell cycle</keyword>
<evidence type="ECO:0000256" key="10">
    <source>
        <dbReference type="ARBA" id="ARBA00023328"/>
    </source>
</evidence>
<dbReference type="GO" id="GO:0031262">
    <property type="term" value="C:Ndc80 complex"/>
    <property type="evidence" value="ECO:0007669"/>
    <property type="project" value="InterPro"/>
</dbReference>
<feature type="domain" description="Chromosome segregation protein Spc25 C-terminal" evidence="14">
    <location>
        <begin position="182"/>
        <end position="239"/>
    </location>
</feature>
<evidence type="ECO:0000256" key="9">
    <source>
        <dbReference type="ARBA" id="ARBA00023306"/>
    </source>
</evidence>
<evidence type="ECO:0000313" key="16">
    <source>
        <dbReference type="Proteomes" id="UP000189274"/>
    </source>
</evidence>
<evidence type="ECO:0000256" key="8">
    <source>
        <dbReference type="ARBA" id="ARBA00023054"/>
    </source>
</evidence>
<feature type="compositionally biased region" description="Low complexity" evidence="13">
    <location>
        <begin position="245"/>
        <end position="256"/>
    </location>
</feature>
<sequence length="419" mass="47791">MSGDTIPNTELQLRENIHVLQGLQPEMQDLKNTVAEYIENVQNAILKRRADYQRTLSHLKSTETKLKSEIKMNKSLRDQLIQDLSNEMRRRDELSVKYEEMRVQQENLELQELQYSKQLADVENKIAVKLREVNEQRNKAKNQTTLVNDKLFQFEQLLGLSIENCLTENTNSGDEGEDANTETEQIKFTFRNVDPNDFSREVFFVFDPLKAEIVFSNPELQPEVLKKGTQIFTETKEIGFMWNESPSKNSEQSSSTSKHELVDSVVDQTTKRVKIESSVQPEPNSSLSPVPEALTSSSRSEVLAQMGQLNRSESRSSLDSTRDEAAESSNKHVAVESSNNTQRIPKTEMIKQSGKKVEDIIDGSDLRKFINRSLTPYLVEGLDNIVQLWESGELEVTSSEDAKKVVLKFAEILQNLAEK</sequence>
<dbReference type="EMBL" id="MQVM01000010">
    <property type="protein sequence ID" value="ONH74287.1"/>
    <property type="molecule type" value="Genomic_DNA"/>
</dbReference>
<evidence type="ECO:0000256" key="12">
    <source>
        <dbReference type="SAM" id="Coils"/>
    </source>
</evidence>
<evidence type="ECO:0000256" key="6">
    <source>
        <dbReference type="ARBA" id="ARBA00022776"/>
    </source>
</evidence>
<dbReference type="GO" id="GO:0051301">
    <property type="term" value="P:cell division"/>
    <property type="evidence" value="ECO:0007669"/>
    <property type="project" value="UniProtKB-UniRule"/>
</dbReference>
<feature type="region of interest" description="Disordered" evidence="13">
    <location>
        <begin position="243"/>
        <end position="343"/>
    </location>
</feature>
<dbReference type="VEuPathDB" id="FungiDB:C5L36_0A10870"/>
<evidence type="ECO:0000259" key="14">
    <source>
        <dbReference type="Pfam" id="PF08234"/>
    </source>
</evidence>
<evidence type="ECO:0000256" key="2">
    <source>
        <dbReference type="ARBA" id="ARBA00006379"/>
    </source>
</evidence>
<comment type="caution">
    <text evidence="15">The sequence shown here is derived from an EMBL/GenBank/DDBJ whole genome shotgun (WGS) entry which is preliminary data.</text>
</comment>
<dbReference type="Pfam" id="PF08234">
    <property type="entry name" value="Spindle_Spc25"/>
    <property type="match status" value="1"/>
</dbReference>
<keyword evidence="6 11" id="KW-0498">Mitosis</keyword>
<gene>
    <name evidence="15" type="ORF">BOH78_2461</name>
</gene>
<dbReference type="GO" id="GO:0005634">
    <property type="term" value="C:nucleus"/>
    <property type="evidence" value="ECO:0007669"/>
    <property type="project" value="UniProtKB-SubCell"/>
</dbReference>
<feature type="compositionally biased region" description="Polar residues" evidence="13">
    <location>
        <begin position="277"/>
        <end position="300"/>
    </location>
</feature>
<comment type="subcellular location">
    <subcellularLocation>
        <location evidence="11">Nucleus</location>
    </subcellularLocation>
    <subcellularLocation>
        <location evidence="11">Chromosome</location>
        <location evidence="11">Centromere</location>
        <location evidence="11">Kinetochore</location>
    </subcellularLocation>
</comment>
<keyword evidence="4 11" id="KW-0158">Chromosome</keyword>
<keyword evidence="7 11" id="KW-0995">Kinetochore</keyword>
<proteinExistence type="inferred from homology"/>
<dbReference type="VEuPathDB" id="FungiDB:C5L36_0A10860"/>
<keyword evidence="8 12" id="KW-0175">Coiled coil</keyword>
<keyword evidence="5 11" id="KW-0132">Cell division</keyword>
<evidence type="ECO:0000256" key="11">
    <source>
        <dbReference type="RuleBase" id="RU367150"/>
    </source>
</evidence>
<evidence type="ECO:0000256" key="7">
    <source>
        <dbReference type="ARBA" id="ARBA00022838"/>
    </source>
</evidence>
<keyword evidence="11" id="KW-0539">Nucleus</keyword>
<comment type="subunit">
    <text evidence="3">Component of the NDC80 complex, which consists of NDC80, NUF2, SPC24 and SPC25.</text>
</comment>
<name>A0A1V2LME7_PICKU</name>
<feature type="compositionally biased region" description="Basic and acidic residues" evidence="13">
    <location>
        <begin position="312"/>
        <end position="334"/>
    </location>
</feature>
<evidence type="ECO:0000256" key="3">
    <source>
        <dbReference type="ARBA" id="ARBA00011562"/>
    </source>
</evidence>